<organism evidence="1 2">
    <name type="scientific">Cryptosporidium andersoni</name>
    <dbReference type="NCBI Taxonomy" id="117008"/>
    <lineage>
        <taxon>Eukaryota</taxon>
        <taxon>Sar</taxon>
        <taxon>Alveolata</taxon>
        <taxon>Apicomplexa</taxon>
        <taxon>Conoidasida</taxon>
        <taxon>Coccidia</taxon>
        <taxon>Eucoccidiorida</taxon>
        <taxon>Eimeriorina</taxon>
        <taxon>Cryptosporidiidae</taxon>
        <taxon>Cryptosporidium</taxon>
    </lineage>
</organism>
<keyword evidence="2" id="KW-1185">Reference proteome</keyword>
<dbReference type="EMBL" id="LRBS01000070">
    <property type="protein sequence ID" value="OII75978.1"/>
    <property type="molecule type" value="Genomic_DNA"/>
</dbReference>
<dbReference type="SUPFAM" id="SSF54495">
    <property type="entry name" value="UBC-like"/>
    <property type="match status" value="1"/>
</dbReference>
<dbReference type="InterPro" id="IPR016135">
    <property type="entry name" value="UBQ-conjugating_enzyme/RWD"/>
</dbReference>
<name>A0A1J4MNY6_9CRYT</name>
<comment type="caution">
    <text evidence="1">The sequence shown here is derived from an EMBL/GenBank/DDBJ whole genome shotgun (WGS) entry which is preliminary data.</text>
</comment>
<protein>
    <submittedName>
        <fullName evidence="1">Ubiquitin-conjugating enzyme family protein</fullName>
    </submittedName>
</protein>
<sequence length="258" mass="30059">MNLNIWNPLALDTFNSRLTYFPIKSSTLLGILNHDVTDDDNITTTTVEEYKSLIQYSCLLEYCPEGVYVVPEFDNMYCWQGGIFVRAGLYKESFYRFKIDISHNKDKKNLTYFLNPPYHPLINSETGLLYIPKDWEEQINNDVLSLIFFLRNIFYLPDLVTYKIEDNDIGNKEASEAINNNAKEAYEGIKKSVESSIYQSSKFFEKEKSPFKIEDKNEGDKIVLDIIDNIKKCCQSSTNLQAQKDIFNEWLTTFITQT</sequence>
<dbReference type="RefSeq" id="XP_067067824.1">
    <property type="nucleotide sequence ID" value="XM_067211101.1"/>
</dbReference>
<reference evidence="1 2" key="1">
    <citation type="submission" date="2016-10" db="EMBL/GenBank/DDBJ databases">
        <title>Reductive evolution of mitochondrial metabolism and differential evolution of invasion-related proteins in Cryptosporidium.</title>
        <authorList>
            <person name="Liu S."/>
            <person name="Roellig D.M."/>
            <person name="Guo Y."/>
            <person name="Li N."/>
            <person name="Frace M.A."/>
            <person name="Tang K."/>
            <person name="Zhang L."/>
            <person name="Feng Y."/>
            <person name="Xiao L."/>
        </authorList>
    </citation>
    <scope>NUCLEOTIDE SEQUENCE [LARGE SCALE GENOMIC DNA]</scope>
    <source>
        <strain evidence="1">30847</strain>
    </source>
</reference>
<proteinExistence type="predicted"/>
<evidence type="ECO:0000313" key="2">
    <source>
        <dbReference type="Proteomes" id="UP000186804"/>
    </source>
</evidence>
<dbReference type="GeneID" id="92365046"/>
<dbReference type="OrthoDB" id="5596422at2759"/>
<accession>A0A1J4MNY6</accession>
<gene>
    <name evidence="1" type="ORF">cand_008610</name>
</gene>
<dbReference type="CDD" id="cd23814">
    <property type="entry name" value="UEV_AKTIP"/>
    <property type="match status" value="1"/>
</dbReference>
<dbReference type="VEuPathDB" id="CryptoDB:cand_008610"/>
<dbReference type="AlphaFoldDB" id="A0A1J4MNY6"/>
<dbReference type="Proteomes" id="UP000186804">
    <property type="component" value="Unassembled WGS sequence"/>
</dbReference>
<evidence type="ECO:0000313" key="1">
    <source>
        <dbReference type="EMBL" id="OII75978.1"/>
    </source>
</evidence>
<dbReference type="Gene3D" id="3.10.110.10">
    <property type="entry name" value="Ubiquitin Conjugating Enzyme"/>
    <property type="match status" value="1"/>
</dbReference>